<name>A0AAJ0DHT0_9PEZI</name>
<evidence type="ECO:0000256" key="1">
    <source>
        <dbReference type="SAM" id="SignalP"/>
    </source>
</evidence>
<protein>
    <submittedName>
        <fullName evidence="2">Uncharacterized protein</fullName>
    </submittedName>
</protein>
<reference evidence="2" key="1">
    <citation type="submission" date="2023-04" db="EMBL/GenBank/DDBJ databases">
        <title>Black Yeasts Isolated from many extreme environments.</title>
        <authorList>
            <person name="Coleine C."/>
            <person name="Stajich J.E."/>
            <person name="Selbmann L."/>
        </authorList>
    </citation>
    <scope>NUCLEOTIDE SEQUENCE</scope>
    <source>
        <strain evidence="2">CCFEE 5312</strain>
    </source>
</reference>
<feature type="chain" id="PRO_5042555980" evidence="1">
    <location>
        <begin position="19"/>
        <end position="120"/>
    </location>
</feature>
<accession>A0AAJ0DHT0</accession>
<keyword evidence="3" id="KW-1185">Reference proteome</keyword>
<keyword evidence="1" id="KW-0732">Signal</keyword>
<feature type="signal peptide" evidence="1">
    <location>
        <begin position="1"/>
        <end position="18"/>
    </location>
</feature>
<organism evidence="2 3">
    <name type="scientific">Extremus antarcticus</name>
    <dbReference type="NCBI Taxonomy" id="702011"/>
    <lineage>
        <taxon>Eukaryota</taxon>
        <taxon>Fungi</taxon>
        <taxon>Dikarya</taxon>
        <taxon>Ascomycota</taxon>
        <taxon>Pezizomycotina</taxon>
        <taxon>Dothideomycetes</taxon>
        <taxon>Dothideomycetidae</taxon>
        <taxon>Mycosphaerellales</taxon>
        <taxon>Extremaceae</taxon>
        <taxon>Extremus</taxon>
    </lineage>
</organism>
<evidence type="ECO:0000313" key="2">
    <source>
        <dbReference type="EMBL" id="KAK3054142.1"/>
    </source>
</evidence>
<dbReference type="EMBL" id="JAWDJX010000013">
    <property type="protein sequence ID" value="KAK3054142.1"/>
    <property type="molecule type" value="Genomic_DNA"/>
</dbReference>
<dbReference type="Proteomes" id="UP001271007">
    <property type="component" value="Unassembled WGS sequence"/>
</dbReference>
<sequence>MKLFLPTIIAALAAICAADKWENGAACLSNHGKFWQAIQHFCFGNDNSIVVPSDYASQGKGVDGHRVFITGNCGPAQWVPQGICLKQFYYMCAHSQNGGSALKQYGRDGCQTWHMWPKYL</sequence>
<evidence type="ECO:0000313" key="3">
    <source>
        <dbReference type="Proteomes" id="UP001271007"/>
    </source>
</evidence>
<gene>
    <name evidence="2" type="ORF">LTR09_004920</name>
</gene>
<proteinExistence type="predicted"/>
<dbReference type="AlphaFoldDB" id="A0AAJ0DHT0"/>
<comment type="caution">
    <text evidence="2">The sequence shown here is derived from an EMBL/GenBank/DDBJ whole genome shotgun (WGS) entry which is preliminary data.</text>
</comment>